<keyword evidence="3" id="KW-1185">Reference proteome</keyword>
<feature type="signal peptide" evidence="1">
    <location>
        <begin position="1"/>
        <end position="21"/>
    </location>
</feature>
<feature type="chain" id="PRO_5034190284" evidence="1">
    <location>
        <begin position="22"/>
        <end position="128"/>
    </location>
</feature>
<reference evidence="2" key="1">
    <citation type="submission" date="2025-08" db="UniProtKB">
        <authorList>
            <consortium name="Ensembl"/>
        </authorList>
    </citation>
    <scope>IDENTIFICATION</scope>
</reference>
<accession>A0A8C6W9V3</accession>
<sequence>MFRLILLGVFVMFLMDKGIKFCNFCMHYDGTKCITGMRSCWKFDMLLKNRSCASENYYYNDRTTGIYLFRYTTLSCKRCGEGMSQVFHDLLKETFCCTDRSYCNDGSVNSDISPILLWAQRQRKELNE</sequence>
<evidence type="ECO:0000313" key="2">
    <source>
        <dbReference type="Ensembl" id="ENSNGAP00000018518.1"/>
    </source>
</evidence>
<dbReference type="Ensembl" id="ENSNGAT00000024167.1">
    <property type="protein sequence ID" value="ENSNGAP00000018518.1"/>
    <property type="gene ID" value="ENSNGAG00000018626.1"/>
</dbReference>
<evidence type="ECO:0000256" key="1">
    <source>
        <dbReference type="SAM" id="SignalP"/>
    </source>
</evidence>
<organism evidence="2 3">
    <name type="scientific">Nannospalax galili</name>
    <name type="common">Northern Israeli blind subterranean mole rat</name>
    <name type="synonym">Spalax galili</name>
    <dbReference type="NCBI Taxonomy" id="1026970"/>
    <lineage>
        <taxon>Eukaryota</taxon>
        <taxon>Metazoa</taxon>
        <taxon>Chordata</taxon>
        <taxon>Craniata</taxon>
        <taxon>Vertebrata</taxon>
        <taxon>Euteleostomi</taxon>
        <taxon>Mammalia</taxon>
        <taxon>Eutheria</taxon>
        <taxon>Euarchontoglires</taxon>
        <taxon>Glires</taxon>
        <taxon>Rodentia</taxon>
        <taxon>Myomorpha</taxon>
        <taxon>Muroidea</taxon>
        <taxon>Spalacidae</taxon>
        <taxon>Spalacinae</taxon>
        <taxon>Nannospalax</taxon>
    </lineage>
</organism>
<evidence type="ECO:0000313" key="3">
    <source>
        <dbReference type="Proteomes" id="UP000694381"/>
    </source>
</evidence>
<protein>
    <submittedName>
        <fullName evidence="2">Prostate and testis expressed 13</fullName>
    </submittedName>
</protein>
<proteinExistence type="predicted"/>
<dbReference type="Proteomes" id="UP000694381">
    <property type="component" value="Unassembled WGS sequence"/>
</dbReference>
<reference evidence="2" key="2">
    <citation type="submission" date="2025-09" db="UniProtKB">
        <authorList>
            <consortium name="Ensembl"/>
        </authorList>
    </citation>
    <scope>IDENTIFICATION</scope>
</reference>
<name>A0A8C6W9V3_NANGA</name>
<dbReference type="GeneTree" id="ENSGT00510000050363"/>
<dbReference type="OMA" id="TTCCINQ"/>
<dbReference type="AlphaFoldDB" id="A0A8C6W9V3"/>
<keyword evidence="1" id="KW-0732">Signal</keyword>